<dbReference type="PANTHER" id="PTHR23310:SF54">
    <property type="entry name" value="ACYL-COA-BINDING PROTEIN"/>
    <property type="match status" value="1"/>
</dbReference>
<sequence length="88" mass="10027">MAQADFEKAAEEVKQLKEKPSDDDMLTIYSLYKQATVGDVNTARPGMFDLQGKAKWDAWDGRKGTSKEEAMKMYIAKVQELKEKYGMN</sequence>
<dbReference type="OrthoDB" id="346910at2759"/>
<keyword evidence="6" id="KW-0333">Golgi apparatus</keyword>
<keyword evidence="11" id="KW-1185">Reference proteome</keyword>
<comment type="caution">
    <text evidence="10">The sequence shown here is derived from an EMBL/GenBank/DDBJ whole genome shotgun (WGS) entry which is preliminary data.</text>
</comment>
<dbReference type="FunFam" id="1.20.80.10:FF:000010">
    <property type="entry name" value="Acyl-CoA-binding domain-containing protein 5"/>
    <property type="match status" value="1"/>
</dbReference>
<dbReference type="PROSITE" id="PS51228">
    <property type="entry name" value="ACB_2"/>
    <property type="match status" value="1"/>
</dbReference>
<feature type="domain" description="ACB" evidence="9">
    <location>
        <begin position="2"/>
        <end position="87"/>
    </location>
</feature>
<dbReference type="InterPro" id="IPR014352">
    <property type="entry name" value="FERM/acyl-CoA-bd_prot_sf"/>
</dbReference>
<evidence type="ECO:0000256" key="3">
    <source>
        <dbReference type="ARBA" id="ARBA00005567"/>
    </source>
</evidence>
<evidence type="ECO:0000256" key="4">
    <source>
        <dbReference type="ARBA" id="ARBA00022448"/>
    </source>
</evidence>
<dbReference type="GO" id="GO:0005783">
    <property type="term" value="C:endoplasmic reticulum"/>
    <property type="evidence" value="ECO:0007669"/>
    <property type="project" value="UniProtKB-SubCell"/>
</dbReference>
<evidence type="ECO:0000259" key="9">
    <source>
        <dbReference type="PROSITE" id="PS51228"/>
    </source>
</evidence>
<evidence type="ECO:0000256" key="1">
    <source>
        <dbReference type="ARBA" id="ARBA00004240"/>
    </source>
</evidence>
<dbReference type="PROSITE" id="PS00880">
    <property type="entry name" value="ACB_1"/>
    <property type="match status" value="1"/>
</dbReference>
<dbReference type="GO" id="GO:0005794">
    <property type="term" value="C:Golgi apparatus"/>
    <property type="evidence" value="ECO:0007669"/>
    <property type="project" value="UniProtKB-SubCell"/>
</dbReference>
<accession>A0A401P5C0</accession>
<dbReference type="GO" id="GO:0006631">
    <property type="term" value="P:fatty acid metabolic process"/>
    <property type="evidence" value="ECO:0007669"/>
    <property type="project" value="TreeGrafter"/>
</dbReference>
<keyword evidence="7" id="KW-0446">Lipid-binding</keyword>
<dbReference type="AlphaFoldDB" id="A0A401P5C0"/>
<gene>
    <name evidence="10" type="ORF">scyTo_0012265</name>
</gene>
<dbReference type="Gene3D" id="1.20.80.10">
    <property type="match status" value="1"/>
</dbReference>
<dbReference type="GO" id="GO:0000062">
    <property type="term" value="F:fatty-acyl-CoA binding"/>
    <property type="evidence" value="ECO:0007669"/>
    <property type="project" value="InterPro"/>
</dbReference>
<evidence type="ECO:0000256" key="8">
    <source>
        <dbReference type="ARBA" id="ARBA00039735"/>
    </source>
</evidence>
<evidence type="ECO:0000256" key="6">
    <source>
        <dbReference type="ARBA" id="ARBA00023034"/>
    </source>
</evidence>
<keyword evidence="5" id="KW-0256">Endoplasmic reticulum</keyword>
<dbReference type="InterPro" id="IPR035984">
    <property type="entry name" value="Acyl-CoA-binding_sf"/>
</dbReference>
<evidence type="ECO:0000256" key="5">
    <source>
        <dbReference type="ARBA" id="ARBA00022824"/>
    </source>
</evidence>
<keyword evidence="4" id="KW-0813">Transport</keyword>
<reference evidence="10 11" key="1">
    <citation type="journal article" date="2018" name="Nat. Ecol. Evol.">
        <title>Shark genomes provide insights into elasmobranch evolution and the origin of vertebrates.</title>
        <authorList>
            <person name="Hara Y"/>
            <person name="Yamaguchi K"/>
            <person name="Onimaru K"/>
            <person name="Kadota M"/>
            <person name="Koyanagi M"/>
            <person name="Keeley SD"/>
            <person name="Tatsumi K"/>
            <person name="Tanaka K"/>
            <person name="Motone F"/>
            <person name="Kageyama Y"/>
            <person name="Nozu R"/>
            <person name="Adachi N"/>
            <person name="Nishimura O"/>
            <person name="Nakagawa R"/>
            <person name="Tanegashima C"/>
            <person name="Kiyatake I"/>
            <person name="Matsumoto R"/>
            <person name="Murakumo K"/>
            <person name="Nishida K"/>
            <person name="Terakita A"/>
            <person name="Kuratani S"/>
            <person name="Sato K"/>
            <person name="Hyodo S Kuraku.S."/>
        </authorList>
    </citation>
    <scope>NUCLEOTIDE SEQUENCE [LARGE SCALE GENOMIC DNA]</scope>
</reference>
<protein>
    <recommendedName>
        <fullName evidence="8">Acyl-CoA-binding protein</fullName>
    </recommendedName>
</protein>
<proteinExistence type="inferred from homology"/>
<dbReference type="Proteomes" id="UP000288216">
    <property type="component" value="Unassembled WGS sequence"/>
</dbReference>
<dbReference type="InterPro" id="IPR000582">
    <property type="entry name" value="Acyl-CoA-binding_protein"/>
</dbReference>
<comment type="subcellular location">
    <subcellularLocation>
        <location evidence="1">Endoplasmic reticulum</location>
    </subcellularLocation>
    <subcellularLocation>
        <location evidence="2">Golgi apparatus</location>
    </subcellularLocation>
</comment>
<dbReference type="Pfam" id="PF00887">
    <property type="entry name" value="ACBP"/>
    <property type="match status" value="1"/>
</dbReference>
<evidence type="ECO:0000256" key="7">
    <source>
        <dbReference type="ARBA" id="ARBA00023121"/>
    </source>
</evidence>
<dbReference type="SUPFAM" id="SSF47027">
    <property type="entry name" value="Acyl-CoA binding protein"/>
    <property type="match status" value="1"/>
</dbReference>
<dbReference type="EMBL" id="BFAA01005870">
    <property type="protein sequence ID" value="GCB68332.1"/>
    <property type="molecule type" value="Genomic_DNA"/>
</dbReference>
<name>A0A401P5C0_SCYTO</name>
<dbReference type="OMA" id="WEGKKGM"/>
<dbReference type="PRINTS" id="PR00689">
    <property type="entry name" value="ACOABINDINGP"/>
</dbReference>
<dbReference type="InterPro" id="IPR022408">
    <property type="entry name" value="Acyl-CoA-binding_prot_CS"/>
</dbReference>
<organism evidence="10 11">
    <name type="scientific">Scyliorhinus torazame</name>
    <name type="common">Cloudy catshark</name>
    <name type="synonym">Catulus torazame</name>
    <dbReference type="NCBI Taxonomy" id="75743"/>
    <lineage>
        <taxon>Eukaryota</taxon>
        <taxon>Metazoa</taxon>
        <taxon>Chordata</taxon>
        <taxon>Craniata</taxon>
        <taxon>Vertebrata</taxon>
        <taxon>Chondrichthyes</taxon>
        <taxon>Elasmobranchii</taxon>
        <taxon>Galeomorphii</taxon>
        <taxon>Galeoidea</taxon>
        <taxon>Carcharhiniformes</taxon>
        <taxon>Scyliorhinidae</taxon>
        <taxon>Scyliorhinus</taxon>
    </lineage>
</organism>
<comment type="similarity">
    <text evidence="3">Belongs to the ACBP family.</text>
</comment>
<dbReference type="STRING" id="75743.A0A401P5C0"/>
<evidence type="ECO:0000313" key="10">
    <source>
        <dbReference type="EMBL" id="GCB68332.1"/>
    </source>
</evidence>
<evidence type="ECO:0000313" key="11">
    <source>
        <dbReference type="Proteomes" id="UP000288216"/>
    </source>
</evidence>
<evidence type="ECO:0000256" key="2">
    <source>
        <dbReference type="ARBA" id="ARBA00004555"/>
    </source>
</evidence>
<dbReference type="CDD" id="cd00435">
    <property type="entry name" value="ACBP"/>
    <property type="match status" value="1"/>
</dbReference>
<dbReference type="PANTHER" id="PTHR23310">
    <property type="entry name" value="ACYL-COA-BINDING PROTEIN, ACBP"/>
    <property type="match status" value="1"/>
</dbReference>